<evidence type="ECO:0000256" key="7">
    <source>
        <dbReference type="ARBA" id="ARBA00022795"/>
    </source>
</evidence>
<evidence type="ECO:0000256" key="5">
    <source>
        <dbReference type="ARBA" id="ARBA00022475"/>
    </source>
</evidence>
<keyword evidence="5" id="KW-1003">Cell membrane</keyword>
<evidence type="ECO:0000256" key="8">
    <source>
        <dbReference type="ARBA" id="ARBA00022927"/>
    </source>
</evidence>
<proteinExistence type="inferred from homology"/>
<dbReference type="PANTHER" id="PTHR38786">
    <property type="entry name" value="FLAGELLAR FLIJ PROTEIN"/>
    <property type="match status" value="1"/>
</dbReference>
<evidence type="ECO:0000256" key="2">
    <source>
        <dbReference type="ARBA" id="ARBA00010004"/>
    </source>
</evidence>
<evidence type="ECO:0000313" key="12">
    <source>
        <dbReference type="EMBL" id="OWZ84228.1"/>
    </source>
</evidence>
<evidence type="ECO:0000256" key="3">
    <source>
        <dbReference type="ARBA" id="ARBA00020392"/>
    </source>
</evidence>
<keyword evidence="9" id="KW-0472">Membrane</keyword>
<dbReference type="Gene3D" id="1.10.287.1700">
    <property type="match status" value="1"/>
</dbReference>
<dbReference type="PANTHER" id="PTHR38786:SF1">
    <property type="entry name" value="FLAGELLAR FLIJ PROTEIN"/>
    <property type="match status" value="1"/>
</dbReference>
<protein>
    <recommendedName>
        <fullName evidence="3">Flagellar FliJ protein</fullName>
    </recommendedName>
</protein>
<dbReference type="Proteomes" id="UP000214588">
    <property type="component" value="Unassembled WGS sequence"/>
</dbReference>
<dbReference type="GO" id="GO:0044781">
    <property type="term" value="P:bacterial-type flagellum organization"/>
    <property type="evidence" value="ECO:0007669"/>
    <property type="project" value="UniProtKB-KW"/>
</dbReference>
<evidence type="ECO:0000256" key="9">
    <source>
        <dbReference type="ARBA" id="ARBA00023136"/>
    </source>
</evidence>
<dbReference type="GO" id="GO:0071973">
    <property type="term" value="P:bacterial-type flagellum-dependent cell motility"/>
    <property type="evidence" value="ECO:0007669"/>
    <property type="project" value="InterPro"/>
</dbReference>
<dbReference type="InterPro" id="IPR053716">
    <property type="entry name" value="Flag_assembly_chemotaxis_eff"/>
</dbReference>
<gene>
    <name evidence="12" type="primary">fliJ</name>
    <name evidence="12" type="ORF">CDO51_04005</name>
</gene>
<organism evidence="12 13">
    <name type="scientific">Natranaerobius trueperi</name>
    <dbReference type="NCBI Taxonomy" id="759412"/>
    <lineage>
        <taxon>Bacteria</taxon>
        <taxon>Bacillati</taxon>
        <taxon>Bacillota</taxon>
        <taxon>Clostridia</taxon>
        <taxon>Natranaerobiales</taxon>
        <taxon>Natranaerobiaceae</taxon>
        <taxon>Natranaerobius</taxon>
    </lineage>
</organism>
<reference evidence="12 13" key="1">
    <citation type="submission" date="2017-06" db="EMBL/GenBank/DDBJ databases">
        <title>Draft Genome Sequence of Natranaerobius trueperi halophilic, alkalithermophilic bacteria from soda lakes.</title>
        <authorList>
            <person name="Zhao B."/>
        </authorList>
    </citation>
    <scope>NUCLEOTIDE SEQUENCE [LARGE SCALE GENOMIC DNA]</scope>
    <source>
        <strain evidence="12 13">DSM 18760</strain>
    </source>
</reference>
<comment type="subcellular location">
    <subcellularLocation>
        <location evidence="1">Cell membrane</location>
        <topology evidence="1">Peripheral membrane protein</topology>
        <orientation evidence="1">Cytoplasmic side</orientation>
    </subcellularLocation>
</comment>
<dbReference type="AlphaFoldDB" id="A0A226BYW1"/>
<evidence type="ECO:0000256" key="6">
    <source>
        <dbReference type="ARBA" id="ARBA00022500"/>
    </source>
</evidence>
<dbReference type="EMBL" id="NIQC01000006">
    <property type="protein sequence ID" value="OWZ84228.1"/>
    <property type="molecule type" value="Genomic_DNA"/>
</dbReference>
<evidence type="ECO:0000256" key="4">
    <source>
        <dbReference type="ARBA" id="ARBA00022448"/>
    </source>
</evidence>
<dbReference type="GO" id="GO:0009288">
    <property type="term" value="C:bacterial-type flagellum"/>
    <property type="evidence" value="ECO:0007669"/>
    <property type="project" value="InterPro"/>
</dbReference>
<dbReference type="InterPro" id="IPR012823">
    <property type="entry name" value="Flagell_FliJ"/>
</dbReference>
<keyword evidence="7" id="KW-1005">Bacterial flagellum biogenesis</keyword>
<keyword evidence="12" id="KW-0966">Cell projection</keyword>
<dbReference type="GO" id="GO:0015031">
    <property type="term" value="P:protein transport"/>
    <property type="evidence" value="ECO:0007669"/>
    <property type="project" value="UniProtKB-KW"/>
</dbReference>
<evidence type="ECO:0000313" key="13">
    <source>
        <dbReference type="Proteomes" id="UP000214588"/>
    </source>
</evidence>
<dbReference type="OrthoDB" id="2087173at2"/>
<keyword evidence="10" id="KW-1006">Bacterial flagellum protein export</keyword>
<evidence type="ECO:0000256" key="10">
    <source>
        <dbReference type="ARBA" id="ARBA00023225"/>
    </source>
</evidence>
<comment type="similarity">
    <text evidence="2">Belongs to the FliJ family.</text>
</comment>
<keyword evidence="13" id="KW-1185">Reference proteome</keyword>
<dbReference type="Pfam" id="PF02050">
    <property type="entry name" value="FliJ"/>
    <property type="match status" value="1"/>
</dbReference>
<keyword evidence="4" id="KW-0813">Transport</keyword>
<dbReference type="NCBIfam" id="TIGR02473">
    <property type="entry name" value="flagell_FliJ"/>
    <property type="match status" value="1"/>
</dbReference>
<sequence length="147" mass="18074">MIKKFHFSLDRVLRVKEINEDKKKDEFQRAQKYKDQIEKQLNELKQSKESIIKELNDTQKNPVQIQYLKTYHNYLSSLDEQITNQSYKLQIAEKELKHVRQEWIDAKQEKRVLEKLKERHYQEFRKESLKQEQKVLDEMTVQSVYSR</sequence>
<evidence type="ECO:0000256" key="1">
    <source>
        <dbReference type="ARBA" id="ARBA00004413"/>
    </source>
</evidence>
<keyword evidence="11" id="KW-0175">Coiled coil</keyword>
<dbReference type="GO" id="GO:0005886">
    <property type="term" value="C:plasma membrane"/>
    <property type="evidence" value="ECO:0007669"/>
    <property type="project" value="UniProtKB-SubCell"/>
</dbReference>
<dbReference type="InterPro" id="IPR052570">
    <property type="entry name" value="FliJ"/>
</dbReference>
<name>A0A226BYW1_9FIRM</name>
<accession>A0A226BYW1</accession>
<keyword evidence="12" id="KW-0282">Flagellum</keyword>
<evidence type="ECO:0000256" key="11">
    <source>
        <dbReference type="SAM" id="Coils"/>
    </source>
</evidence>
<keyword evidence="6" id="KW-0145">Chemotaxis</keyword>
<dbReference type="GO" id="GO:0006935">
    <property type="term" value="P:chemotaxis"/>
    <property type="evidence" value="ECO:0007669"/>
    <property type="project" value="UniProtKB-KW"/>
</dbReference>
<keyword evidence="12" id="KW-0969">Cilium</keyword>
<feature type="coiled-coil region" evidence="11">
    <location>
        <begin position="23"/>
        <end position="109"/>
    </location>
</feature>
<keyword evidence="8" id="KW-0653">Protein transport</keyword>
<comment type="caution">
    <text evidence="12">The sequence shown here is derived from an EMBL/GenBank/DDBJ whole genome shotgun (WGS) entry which is preliminary data.</text>
</comment>